<dbReference type="GO" id="GO:0016757">
    <property type="term" value="F:glycosyltransferase activity"/>
    <property type="evidence" value="ECO:0007669"/>
    <property type="project" value="UniProtKB-KW"/>
</dbReference>
<dbReference type="SUPFAM" id="SSF53448">
    <property type="entry name" value="Nucleotide-diphospho-sugar transferases"/>
    <property type="match status" value="1"/>
</dbReference>
<keyword evidence="2" id="KW-0735">Signal-anchor</keyword>
<dbReference type="EC" id="2.4.2.-" evidence="2"/>
<accession>A0A9Q0K4Z8</accession>
<dbReference type="InterPro" id="IPR005069">
    <property type="entry name" value="Nucl-diP-sugar_transferase"/>
</dbReference>
<dbReference type="Proteomes" id="UP001141806">
    <property type="component" value="Unassembled WGS sequence"/>
</dbReference>
<feature type="domain" description="Nucleotide-diphospho-sugar transferase" evidence="3">
    <location>
        <begin position="125"/>
        <end position="324"/>
    </location>
</feature>
<evidence type="ECO:0000256" key="2">
    <source>
        <dbReference type="RuleBase" id="RU363055"/>
    </source>
</evidence>
<keyword evidence="2" id="KW-0472">Membrane</keyword>
<comment type="subcellular location">
    <subcellularLocation>
        <location evidence="2">Golgi apparatus membrane</location>
        <topology evidence="2">Single-pass type II membrane protein</topology>
    </subcellularLocation>
</comment>
<feature type="transmembrane region" description="Helical" evidence="2">
    <location>
        <begin position="39"/>
        <end position="56"/>
    </location>
</feature>
<comment type="caution">
    <text evidence="4">The sequence shown here is derived from an EMBL/GenBank/DDBJ whole genome shotgun (WGS) entry which is preliminary data.</text>
</comment>
<keyword evidence="2" id="KW-0812">Transmembrane</keyword>
<evidence type="ECO:0000313" key="4">
    <source>
        <dbReference type="EMBL" id="KAJ4961653.1"/>
    </source>
</evidence>
<dbReference type="InterPro" id="IPR044821">
    <property type="entry name" value="At1g28695/At4g15970-like"/>
</dbReference>
<dbReference type="Pfam" id="PF03407">
    <property type="entry name" value="Nucleotid_trans"/>
    <property type="match status" value="1"/>
</dbReference>
<evidence type="ECO:0000256" key="1">
    <source>
        <dbReference type="ARBA" id="ARBA00007033"/>
    </source>
</evidence>
<dbReference type="GO" id="GO:0071555">
    <property type="term" value="P:cell wall organization"/>
    <property type="evidence" value="ECO:0007669"/>
    <property type="project" value="UniProtKB-KW"/>
</dbReference>
<reference evidence="4" key="1">
    <citation type="journal article" date="2023" name="Plant J.">
        <title>The genome of the king protea, Protea cynaroides.</title>
        <authorList>
            <person name="Chang J."/>
            <person name="Duong T.A."/>
            <person name="Schoeman C."/>
            <person name="Ma X."/>
            <person name="Roodt D."/>
            <person name="Barker N."/>
            <person name="Li Z."/>
            <person name="Van de Peer Y."/>
            <person name="Mizrachi E."/>
        </authorList>
    </citation>
    <scope>NUCLEOTIDE SEQUENCE</scope>
    <source>
        <tissue evidence="4">Young leaves</tissue>
    </source>
</reference>
<dbReference type="OrthoDB" id="540503at2759"/>
<keyword evidence="2" id="KW-0808">Transferase</keyword>
<gene>
    <name evidence="4" type="ORF">NE237_021563</name>
</gene>
<keyword evidence="2" id="KW-0961">Cell wall biogenesis/degradation</keyword>
<proteinExistence type="inferred from homology"/>
<comment type="similarity">
    <text evidence="1 2">Belongs to the glycosyltransferase 77 family.</text>
</comment>
<evidence type="ECO:0000313" key="5">
    <source>
        <dbReference type="Proteomes" id="UP001141806"/>
    </source>
</evidence>
<dbReference type="InterPro" id="IPR029044">
    <property type="entry name" value="Nucleotide-diphossugar_trans"/>
</dbReference>
<evidence type="ECO:0000259" key="3">
    <source>
        <dbReference type="Pfam" id="PF03407"/>
    </source>
</evidence>
<name>A0A9Q0K4Z8_9MAGN</name>
<organism evidence="4 5">
    <name type="scientific">Protea cynaroides</name>
    <dbReference type="NCBI Taxonomy" id="273540"/>
    <lineage>
        <taxon>Eukaryota</taxon>
        <taxon>Viridiplantae</taxon>
        <taxon>Streptophyta</taxon>
        <taxon>Embryophyta</taxon>
        <taxon>Tracheophyta</taxon>
        <taxon>Spermatophyta</taxon>
        <taxon>Magnoliopsida</taxon>
        <taxon>Proteales</taxon>
        <taxon>Proteaceae</taxon>
        <taxon>Protea</taxon>
    </lineage>
</organism>
<keyword evidence="2" id="KW-1133">Transmembrane helix</keyword>
<protein>
    <recommendedName>
        <fullName evidence="2">Glycosyltransferase</fullName>
        <ecNumber evidence="2">2.4.2.-</ecNumber>
    </recommendedName>
</protein>
<sequence>MATTMKLSKIISSATEITADMSPESGGGAGGSATLRRRVLTATLFFAAIAVPFFFLNNTAYPFLLLRGSSSMENEGGNLGRILKEAAMEDKSVIITTLNEAWATPGSVFDLFLESFRIGNQTHGLVDHLVVVALDQKAYNRCLELHPHCFLLTTGDVDFSGGEKYFMSPDYLKMMWRRILFLRSVLQLGYNFVFTDADIMWFRDPFPRFYKDADFQISCDRFNGNSLDSNNCPNGGFTYVKSNKRTIEFYKLWYLSRKSYPGLHDQDVLNMIKHQTSITKIGLKMRFLSTTYFGGFCEISKDLNQVCTMHANCCVGLDRKVHDLKLMLEDWRKYVSLPVAMKRSKPSSWRVPQVCLETFHQAPLKRDAPKGKKGN</sequence>
<dbReference type="AlphaFoldDB" id="A0A9Q0K4Z8"/>
<dbReference type="PANTHER" id="PTHR46038:SF13">
    <property type="entry name" value="GLYCOSYLTRANSFERASE"/>
    <property type="match status" value="1"/>
</dbReference>
<dbReference type="EMBL" id="JAMYWD010000009">
    <property type="protein sequence ID" value="KAJ4961653.1"/>
    <property type="molecule type" value="Genomic_DNA"/>
</dbReference>
<keyword evidence="2" id="KW-0333">Golgi apparatus</keyword>
<dbReference type="GO" id="GO:0000139">
    <property type="term" value="C:Golgi membrane"/>
    <property type="evidence" value="ECO:0007669"/>
    <property type="project" value="UniProtKB-SubCell"/>
</dbReference>
<keyword evidence="2" id="KW-0328">Glycosyltransferase</keyword>
<dbReference type="PANTHER" id="PTHR46038">
    <property type="entry name" value="EXPRESSED PROTEIN-RELATED"/>
    <property type="match status" value="1"/>
</dbReference>
<keyword evidence="5" id="KW-1185">Reference proteome</keyword>